<dbReference type="InterPro" id="IPR003819">
    <property type="entry name" value="TauD/TfdA-like"/>
</dbReference>
<accession>A0A8H6IT94</accession>
<dbReference type="SUPFAM" id="SSF51197">
    <property type="entry name" value="Clavaminate synthase-like"/>
    <property type="match status" value="1"/>
</dbReference>
<dbReference type="Proteomes" id="UP000652219">
    <property type="component" value="Unassembled WGS sequence"/>
</dbReference>
<dbReference type="Gene3D" id="3.60.130.10">
    <property type="entry name" value="Clavaminate synthase-like"/>
    <property type="match status" value="1"/>
</dbReference>
<dbReference type="PANTHER" id="PTHR10696">
    <property type="entry name" value="GAMMA-BUTYROBETAINE HYDROXYLASE-RELATED"/>
    <property type="match status" value="1"/>
</dbReference>
<dbReference type="PANTHER" id="PTHR10696:SF21">
    <property type="entry name" value="TAUD_TFDA-LIKE DOMAIN-CONTAINING PROTEIN"/>
    <property type="match status" value="1"/>
</dbReference>
<dbReference type="InterPro" id="IPR050411">
    <property type="entry name" value="AlphaKG_dependent_hydroxylases"/>
</dbReference>
<feature type="region of interest" description="Disordered" evidence="2">
    <location>
        <begin position="399"/>
        <end position="420"/>
    </location>
</feature>
<dbReference type="EMBL" id="WIGN01000361">
    <property type="protein sequence ID" value="KAF6796994.1"/>
    <property type="molecule type" value="Genomic_DNA"/>
</dbReference>
<sequence>MSSAHTASPQSGLPSSALDSWDRSNDNLPLFQPFNVPGQQDTANFGLSWSASFPLGLQVTRRLNLDESIDAIKRFTEAGNLKQLVKQHGGAILIRGLPIETPDDYSQVAHAFGVRPHVEVGRPPLRTVLAPNVKTANEGPPELPIWPHSEYGWSTINPAWLTFSALQLPEYGGATPITSAIYVAHELARQAPSFFSELLDKGVKYVYRYTVNPLVSNTGTSVRGAYGQEVTDEDDEATARRKIEAEVRRHSERFEWHEDGSLSVTHIVPAIRIHDPTEATVFFGNVTSAWGRSRHHGATRPPFRGEDGSYHPPPTYGDGTPIDVEDLDLLLKLAENSAVDVEWEKGDLVLLDLTRRGRFPPAPLVQNYAVMHSRKPWKGQRQVLAALWDDDGRIRDFPEGLGLLKSSPRDPRTEADDTVG</sequence>
<comment type="caution">
    <text evidence="4">The sequence shown here is derived from an EMBL/GenBank/DDBJ whole genome shotgun (WGS) entry which is preliminary data.</text>
</comment>
<evidence type="ECO:0000256" key="2">
    <source>
        <dbReference type="SAM" id="MobiDB-lite"/>
    </source>
</evidence>
<keyword evidence="4" id="KW-0223">Dioxygenase</keyword>
<dbReference type="AlphaFoldDB" id="A0A8H6IT94"/>
<protein>
    <submittedName>
        <fullName evidence="4">Taurine catabolism dioxygenase</fullName>
    </submittedName>
</protein>
<evidence type="ECO:0000256" key="1">
    <source>
        <dbReference type="ARBA" id="ARBA00023002"/>
    </source>
</evidence>
<evidence type="ECO:0000313" key="4">
    <source>
        <dbReference type="EMBL" id="KAF6796994.1"/>
    </source>
</evidence>
<keyword evidence="1" id="KW-0560">Oxidoreductase</keyword>
<name>A0A8H6IT94_9PEZI</name>
<gene>
    <name evidence="4" type="ORF">CSOJ01_13074</name>
</gene>
<evidence type="ECO:0000259" key="3">
    <source>
        <dbReference type="Pfam" id="PF02668"/>
    </source>
</evidence>
<reference evidence="4 5" key="1">
    <citation type="journal article" date="2020" name="Phytopathology">
        <title>Genome Sequence Resources of Colletotrichum truncatum, C. plurivorum, C. musicola, and C. sojae: Four Species Pathogenic to Soybean (Glycine max).</title>
        <authorList>
            <person name="Rogerio F."/>
            <person name="Boufleur T.R."/>
            <person name="Ciampi-Guillardi M."/>
            <person name="Sukno S.A."/>
            <person name="Thon M.R."/>
            <person name="Massola Junior N.S."/>
            <person name="Baroncelli R."/>
        </authorList>
    </citation>
    <scope>NUCLEOTIDE SEQUENCE [LARGE SCALE GENOMIC DNA]</scope>
    <source>
        <strain evidence="4 5">LFN0009</strain>
    </source>
</reference>
<feature type="compositionally biased region" description="Basic and acidic residues" evidence="2">
    <location>
        <begin position="407"/>
        <end position="420"/>
    </location>
</feature>
<feature type="domain" description="TauD/TfdA-like" evidence="3">
    <location>
        <begin position="78"/>
        <end position="352"/>
    </location>
</feature>
<evidence type="ECO:0000313" key="5">
    <source>
        <dbReference type="Proteomes" id="UP000652219"/>
    </source>
</evidence>
<feature type="region of interest" description="Disordered" evidence="2">
    <location>
        <begin position="292"/>
        <end position="314"/>
    </location>
</feature>
<dbReference type="Pfam" id="PF02668">
    <property type="entry name" value="TauD"/>
    <property type="match status" value="1"/>
</dbReference>
<keyword evidence="5" id="KW-1185">Reference proteome</keyword>
<dbReference type="InterPro" id="IPR042098">
    <property type="entry name" value="TauD-like_sf"/>
</dbReference>
<proteinExistence type="predicted"/>
<dbReference type="GO" id="GO:0051213">
    <property type="term" value="F:dioxygenase activity"/>
    <property type="evidence" value="ECO:0007669"/>
    <property type="project" value="UniProtKB-KW"/>
</dbReference>
<organism evidence="4 5">
    <name type="scientific">Colletotrichum sojae</name>
    <dbReference type="NCBI Taxonomy" id="2175907"/>
    <lineage>
        <taxon>Eukaryota</taxon>
        <taxon>Fungi</taxon>
        <taxon>Dikarya</taxon>
        <taxon>Ascomycota</taxon>
        <taxon>Pezizomycotina</taxon>
        <taxon>Sordariomycetes</taxon>
        <taxon>Hypocreomycetidae</taxon>
        <taxon>Glomerellales</taxon>
        <taxon>Glomerellaceae</taxon>
        <taxon>Colletotrichum</taxon>
        <taxon>Colletotrichum orchidearum species complex</taxon>
    </lineage>
</organism>